<evidence type="ECO:0000256" key="1">
    <source>
        <dbReference type="SAM" id="MobiDB-lite"/>
    </source>
</evidence>
<evidence type="ECO:0000313" key="2">
    <source>
        <dbReference type="EMBL" id="KAJ4980343.1"/>
    </source>
</evidence>
<name>A0A9Q0L0T4_9MAGN</name>
<reference evidence="2" key="1">
    <citation type="journal article" date="2023" name="Plant J.">
        <title>The genome of the king protea, Protea cynaroides.</title>
        <authorList>
            <person name="Chang J."/>
            <person name="Duong T.A."/>
            <person name="Schoeman C."/>
            <person name="Ma X."/>
            <person name="Roodt D."/>
            <person name="Barker N."/>
            <person name="Li Z."/>
            <person name="Van de Peer Y."/>
            <person name="Mizrachi E."/>
        </authorList>
    </citation>
    <scope>NUCLEOTIDE SEQUENCE</scope>
    <source>
        <tissue evidence="2">Young leaves</tissue>
    </source>
</reference>
<gene>
    <name evidence="2" type="ORF">NE237_031180</name>
</gene>
<feature type="compositionally biased region" description="Basic residues" evidence="1">
    <location>
        <begin position="25"/>
        <end position="37"/>
    </location>
</feature>
<organism evidence="2 3">
    <name type="scientific">Protea cynaroides</name>
    <dbReference type="NCBI Taxonomy" id="273540"/>
    <lineage>
        <taxon>Eukaryota</taxon>
        <taxon>Viridiplantae</taxon>
        <taxon>Streptophyta</taxon>
        <taxon>Embryophyta</taxon>
        <taxon>Tracheophyta</taxon>
        <taxon>Spermatophyta</taxon>
        <taxon>Magnoliopsida</taxon>
        <taxon>Proteales</taxon>
        <taxon>Proteaceae</taxon>
        <taxon>Protea</taxon>
    </lineage>
</organism>
<dbReference type="EMBL" id="JAMYWD010000001">
    <property type="protein sequence ID" value="KAJ4980343.1"/>
    <property type="molecule type" value="Genomic_DNA"/>
</dbReference>
<keyword evidence="3" id="KW-1185">Reference proteome</keyword>
<dbReference type="Proteomes" id="UP001141806">
    <property type="component" value="Unassembled WGS sequence"/>
</dbReference>
<comment type="caution">
    <text evidence="2">The sequence shown here is derived from an EMBL/GenBank/DDBJ whole genome shotgun (WGS) entry which is preliminary data.</text>
</comment>
<proteinExistence type="predicted"/>
<dbReference type="AlphaFoldDB" id="A0A9Q0L0T4"/>
<feature type="region of interest" description="Disordered" evidence="1">
    <location>
        <begin position="1"/>
        <end position="44"/>
    </location>
</feature>
<evidence type="ECO:0000313" key="3">
    <source>
        <dbReference type="Proteomes" id="UP001141806"/>
    </source>
</evidence>
<accession>A0A9Q0L0T4</accession>
<sequence>MVKGDDQVSSSAPLSGKDAPASSKSRVKHKAKARRPKCGQASSVASMPSPFVVVKYIGRDICKPSLEGNNEEEAAPSAGLKRKTPVAKEPLKKRKYAVDKGKEIEGASAIGDPVVAETLSRVVILPKDKEIYSQLDFMGAFDRRISQVFEELSFLTDTKDYIIWLTGNFTSADEMIRTLQRDLVEGKRV</sequence>
<protein>
    <submittedName>
        <fullName evidence="2">Uncharacterized protein</fullName>
    </submittedName>
</protein>